<proteinExistence type="predicted"/>
<sequence>MQTLRSHEKFEALQEQIEVVRLEYDLCENKKRRHELLELLESLESDLVSAKKMQELGSISESWIGRLVTRGGDRVYKVRCVGQTTSQFKRMEFLFDPCGWKETQEITTLSNSFVWRLLTPEEIISGLQEGCKIQDQWIGSSARFSNGDLYRVLSKEENGYLCRIIVKGDKFLERGENVVVPFDVAGWYKIL</sequence>
<feature type="coiled-coil region" evidence="1">
    <location>
        <begin position="10"/>
        <end position="53"/>
    </location>
</feature>
<name>A0AA96ENF3_9VIRU</name>
<organism evidence="2">
    <name type="scientific">Marseillevirus sp</name>
    <dbReference type="NCBI Taxonomy" id="2809551"/>
    <lineage>
        <taxon>Viruses</taxon>
        <taxon>Varidnaviria</taxon>
        <taxon>Bamfordvirae</taxon>
        <taxon>Nucleocytoviricota</taxon>
        <taxon>Megaviricetes</taxon>
        <taxon>Pimascovirales</taxon>
        <taxon>Pimascovirales incertae sedis</taxon>
        <taxon>Marseilleviridae</taxon>
        <taxon>Marseillevirus</taxon>
    </lineage>
</organism>
<keyword evidence="1" id="KW-0175">Coiled coil</keyword>
<evidence type="ECO:0000313" key="2">
    <source>
        <dbReference type="EMBL" id="WNL50288.1"/>
    </source>
</evidence>
<protein>
    <submittedName>
        <fullName evidence="2">Uncharacterized protein</fullName>
    </submittedName>
</protein>
<dbReference type="InterPro" id="IPR045412">
    <property type="entry name" value="DUF5893"/>
</dbReference>
<dbReference type="Pfam" id="PF19245">
    <property type="entry name" value="DUF5893"/>
    <property type="match status" value="1"/>
</dbReference>
<evidence type="ECO:0000256" key="1">
    <source>
        <dbReference type="SAM" id="Coils"/>
    </source>
</evidence>
<gene>
    <name evidence="2" type="ORF">MarDSR_249</name>
</gene>
<reference evidence="2" key="1">
    <citation type="submission" date="2023-07" db="EMBL/GenBank/DDBJ databases">
        <authorList>
            <person name="Xia Y."/>
        </authorList>
    </citation>
    <scope>NUCLEOTIDE SEQUENCE</scope>
    <source>
        <strain evidence="2">E</strain>
    </source>
</reference>
<dbReference type="EMBL" id="OR343189">
    <property type="protein sequence ID" value="WNL50288.1"/>
    <property type="molecule type" value="Genomic_DNA"/>
</dbReference>
<accession>A0AA96ENF3</accession>